<dbReference type="InParanoid" id="A0A2P5FBB9"/>
<dbReference type="PANTHER" id="PTHR31529">
    <property type="entry name" value="LOB DOMAIN CONTAINING PROTEIN"/>
    <property type="match status" value="1"/>
</dbReference>
<protein>
    <submittedName>
        <fullName evidence="3">Lateral organ boundaries domain containing protein</fullName>
    </submittedName>
</protein>
<evidence type="ECO:0000256" key="1">
    <source>
        <dbReference type="ARBA" id="ARBA00005474"/>
    </source>
</evidence>
<comment type="similarity">
    <text evidence="1">Belongs to the LOB domain-containing protein family.</text>
</comment>
<dbReference type="Pfam" id="PF03195">
    <property type="entry name" value="LOB"/>
    <property type="match status" value="1"/>
</dbReference>
<evidence type="ECO:0000313" key="3">
    <source>
        <dbReference type="EMBL" id="PON95076.1"/>
    </source>
</evidence>
<proteinExistence type="inferred from homology"/>
<feature type="domain" description="LOB" evidence="2">
    <location>
        <begin position="12"/>
        <end position="114"/>
    </location>
</feature>
<dbReference type="FunCoup" id="A0A2P5FBB9">
    <property type="interactions" value="1"/>
</dbReference>
<dbReference type="GO" id="GO:0005634">
    <property type="term" value="C:nucleus"/>
    <property type="evidence" value="ECO:0007669"/>
    <property type="project" value="TreeGrafter"/>
</dbReference>
<dbReference type="Proteomes" id="UP000237000">
    <property type="component" value="Unassembled WGS sequence"/>
</dbReference>
<gene>
    <name evidence="3" type="ORF">TorRG33x02_092750</name>
</gene>
<dbReference type="STRING" id="63057.A0A2P5FBB9"/>
<organism evidence="3 4">
    <name type="scientific">Trema orientale</name>
    <name type="common">Charcoal tree</name>
    <name type="synonym">Celtis orientalis</name>
    <dbReference type="NCBI Taxonomy" id="63057"/>
    <lineage>
        <taxon>Eukaryota</taxon>
        <taxon>Viridiplantae</taxon>
        <taxon>Streptophyta</taxon>
        <taxon>Embryophyta</taxon>
        <taxon>Tracheophyta</taxon>
        <taxon>Spermatophyta</taxon>
        <taxon>Magnoliopsida</taxon>
        <taxon>eudicotyledons</taxon>
        <taxon>Gunneridae</taxon>
        <taxon>Pentapetalae</taxon>
        <taxon>rosids</taxon>
        <taxon>fabids</taxon>
        <taxon>Rosales</taxon>
        <taxon>Cannabaceae</taxon>
        <taxon>Trema</taxon>
    </lineage>
</organism>
<dbReference type="GO" id="GO:0009755">
    <property type="term" value="P:hormone-mediated signaling pathway"/>
    <property type="evidence" value="ECO:0007669"/>
    <property type="project" value="TreeGrafter"/>
</dbReference>
<name>A0A2P5FBB9_TREOI</name>
<dbReference type="PANTHER" id="PTHR31529:SF23">
    <property type="entry name" value="LOB DOMAIN-CONTAINING PROTEIN 16"/>
    <property type="match status" value="1"/>
</dbReference>
<keyword evidence="4" id="KW-1185">Reference proteome</keyword>
<dbReference type="InterPro" id="IPR004883">
    <property type="entry name" value="LOB"/>
</dbReference>
<dbReference type="EMBL" id="JXTC01000047">
    <property type="protein sequence ID" value="PON95076.1"/>
    <property type="molecule type" value="Genomic_DNA"/>
</dbReference>
<dbReference type="GO" id="GO:0045893">
    <property type="term" value="P:positive regulation of DNA-templated transcription"/>
    <property type="evidence" value="ECO:0007669"/>
    <property type="project" value="TreeGrafter"/>
</dbReference>
<evidence type="ECO:0000259" key="2">
    <source>
        <dbReference type="PROSITE" id="PS50891"/>
    </source>
</evidence>
<reference evidence="4" key="1">
    <citation type="submission" date="2016-06" db="EMBL/GenBank/DDBJ databases">
        <title>Parallel loss of symbiosis genes in relatives of nitrogen-fixing non-legume Parasponia.</title>
        <authorList>
            <person name="Van Velzen R."/>
            <person name="Holmer R."/>
            <person name="Bu F."/>
            <person name="Rutten L."/>
            <person name="Van Zeijl A."/>
            <person name="Liu W."/>
            <person name="Santuari L."/>
            <person name="Cao Q."/>
            <person name="Sharma T."/>
            <person name="Shen D."/>
            <person name="Roswanjaya Y."/>
            <person name="Wardhani T."/>
            <person name="Kalhor M.S."/>
            <person name="Jansen J."/>
            <person name="Van den Hoogen J."/>
            <person name="Gungor B."/>
            <person name="Hartog M."/>
            <person name="Hontelez J."/>
            <person name="Verver J."/>
            <person name="Yang W.-C."/>
            <person name="Schijlen E."/>
            <person name="Repin R."/>
            <person name="Schilthuizen M."/>
            <person name="Schranz E."/>
            <person name="Heidstra R."/>
            <person name="Miyata K."/>
            <person name="Fedorova E."/>
            <person name="Kohlen W."/>
            <person name="Bisseling T."/>
            <person name="Smit S."/>
            <person name="Geurts R."/>
        </authorList>
    </citation>
    <scope>NUCLEOTIDE SEQUENCE [LARGE SCALE GENOMIC DNA]</scope>
    <source>
        <strain evidence="4">cv. RG33-2</strain>
    </source>
</reference>
<dbReference type="PROSITE" id="PS50891">
    <property type="entry name" value="LOB"/>
    <property type="match status" value="1"/>
</dbReference>
<dbReference type="AlphaFoldDB" id="A0A2P5FBB9"/>
<comment type="caution">
    <text evidence="3">The sequence shown here is derived from an EMBL/GenBank/DDBJ whole genome shotgun (WGS) entry which is preliminary data.</text>
</comment>
<dbReference type="OrthoDB" id="1903788at2759"/>
<evidence type="ECO:0000313" key="4">
    <source>
        <dbReference type="Proteomes" id="UP000237000"/>
    </source>
</evidence>
<sequence length="225" mass="24467">MASAAGTGSTGSPCGACKFLRRKCAADCIFAPYFCSEQGPARFAAIHKVFGASNVSKLLLHVPVPDRCEAVVTIAYEAQARIRDPVYGCVAHIFALQQQVACLQAQLIQAKAQLAQNFIDHSRSVEHNNQWVGGFNNVNNGSSGANLSNLYANNNYMNYPISPQSSLDSVDQNGSDLIMNAHHHQEIQSGRPNSEDYLVQACSRKRPNNGDLGELQALALRMMRN</sequence>
<accession>A0A2P5FBB9</accession>